<dbReference type="SUPFAM" id="SSF159594">
    <property type="entry name" value="XCC0632-like"/>
    <property type="match status" value="1"/>
</dbReference>
<comment type="caution">
    <text evidence="2">The sequence shown here is derived from an EMBL/GenBank/DDBJ whole genome shotgun (WGS) entry which is preliminary data.</text>
</comment>
<evidence type="ECO:0000313" key="3">
    <source>
        <dbReference type="Proteomes" id="UP000308054"/>
    </source>
</evidence>
<dbReference type="Proteomes" id="UP000308054">
    <property type="component" value="Unassembled WGS sequence"/>
</dbReference>
<sequence>MSLSDLKRAGTALAAGLIVFGAPACVQLLPEQEPSTIFRLAPSVPEPGSVSAAAGQVILIERPQAPRALAGNRIATERGDGQLAYIAHATWISPAPDLVQELVLDTFDRELEGYAAARPADGVQSRYRLRTELRHFEAVYDQGGNRAPLAEVVLRARLVDEETRELLAVTTVRGEARAGANRQGEIVDAMGEAARAAAGELAAWAQTVLGEDA</sequence>
<protein>
    <recommendedName>
        <fullName evidence="1">ABC-type transport auxiliary lipoprotein component domain-containing protein</fullName>
    </recommendedName>
</protein>
<proteinExistence type="predicted"/>
<reference evidence="2 3" key="1">
    <citation type="journal article" date="2017" name="Int. J. Syst. Evol. Microbiol.">
        <title>Marinicauda algicola sp. nov., isolated from a marine red alga Rhodosorus marinus.</title>
        <authorList>
            <person name="Jeong S.E."/>
            <person name="Jeon S.H."/>
            <person name="Chun B.H."/>
            <person name="Kim D.W."/>
            <person name="Jeon C.O."/>
        </authorList>
    </citation>
    <scope>NUCLEOTIDE SEQUENCE [LARGE SCALE GENOMIC DNA]</scope>
    <source>
        <strain evidence="2 3">JCM 31718</strain>
    </source>
</reference>
<dbReference type="Pfam" id="PF03886">
    <property type="entry name" value="ABC_trans_aux"/>
    <property type="match status" value="1"/>
</dbReference>
<dbReference type="InterPro" id="IPR005586">
    <property type="entry name" value="ABC_trans_aux"/>
</dbReference>
<keyword evidence="3" id="KW-1185">Reference proteome</keyword>
<feature type="domain" description="ABC-type transport auxiliary lipoprotein component" evidence="1">
    <location>
        <begin position="40"/>
        <end position="202"/>
    </location>
</feature>
<dbReference type="Gene3D" id="3.40.50.10610">
    <property type="entry name" value="ABC-type transport auxiliary lipoprotein component"/>
    <property type="match status" value="1"/>
</dbReference>
<organism evidence="2 3">
    <name type="scientific">Marinicauda algicola</name>
    <dbReference type="NCBI Taxonomy" id="2029849"/>
    <lineage>
        <taxon>Bacteria</taxon>
        <taxon>Pseudomonadati</taxon>
        <taxon>Pseudomonadota</taxon>
        <taxon>Alphaproteobacteria</taxon>
        <taxon>Maricaulales</taxon>
        <taxon>Maricaulaceae</taxon>
        <taxon>Marinicauda</taxon>
    </lineage>
</organism>
<dbReference type="EMBL" id="SRXW01000003">
    <property type="protein sequence ID" value="TGY88289.1"/>
    <property type="molecule type" value="Genomic_DNA"/>
</dbReference>
<dbReference type="AlphaFoldDB" id="A0A4V3RXY0"/>
<dbReference type="RefSeq" id="WP_135996135.1">
    <property type="nucleotide sequence ID" value="NZ_CP071057.1"/>
</dbReference>
<name>A0A4V3RXY0_9PROT</name>
<evidence type="ECO:0000313" key="2">
    <source>
        <dbReference type="EMBL" id="TGY88289.1"/>
    </source>
</evidence>
<dbReference type="OrthoDB" id="9808689at2"/>
<evidence type="ECO:0000259" key="1">
    <source>
        <dbReference type="Pfam" id="PF03886"/>
    </source>
</evidence>
<accession>A0A4V3RXY0</accession>
<gene>
    <name evidence="2" type="ORF">E5163_10720</name>
</gene>